<organism evidence="2 3">
    <name type="scientific">Stieleria varia</name>
    <dbReference type="NCBI Taxonomy" id="2528005"/>
    <lineage>
        <taxon>Bacteria</taxon>
        <taxon>Pseudomonadati</taxon>
        <taxon>Planctomycetota</taxon>
        <taxon>Planctomycetia</taxon>
        <taxon>Pirellulales</taxon>
        <taxon>Pirellulaceae</taxon>
        <taxon>Stieleria</taxon>
    </lineage>
</organism>
<dbReference type="Proteomes" id="UP000320176">
    <property type="component" value="Unassembled WGS sequence"/>
</dbReference>
<accession>A0A5C6B9U9</accession>
<dbReference type="GO" id="GO:0008757">
    <property type="term" value="F:S-adenosylmethionine-dependent methyltransferase activity"/>
    <property type="evidence" value="ECO:0007669"/>
    <property type="project" value="InterPro"/>
</dbReference>
<evidence type="ECO:0000313" key="3">
    <source>
        <dbReference type="Proteomes" id="UP000320176"/>
    </source>
</evidence>
<gene>
    <name evidence="2" type="ORF">Pla52n_07930</name>
</gene>
<protein>
    <recommendedName>
        <fullName evidence="1">Methyltransferase type 11 domain-containing protein</fullName>
    </recommendedName>
</protein>
<reference evidence="2 3" key="1">
    <citation type="submission" date="2019-02" db="EMBL/GenBank/DDBJ databases">
        <title>Deep-cultivation of Planctomycetes and their phenomic and genomic characterization uncovers novel biology.</title>
        <authorList>
            <person name="Wiegand S."/>
            <person name="Jogler M."/>
            <person name="Boedeker C."/>
            <person name="Pinto D."/>
            <person name="Vollmers J."/>
            <person name="Rivas-Marin E."/>
            <person name="Kohn T."/>
            <person name="Peeters S.H."/>
            <person name="Heuer A."/>
            <person name="Rast P."/>
            <person name="Oberbeckmann S."/>
            <person name="Bunk B."/>
            <person name="Jeske O."/>
            <person name="Meyerdierks A."/>
            <person name="Storesund J.E."/>
            <person name="Kallscheuer N."/>
            <person name="Luecker S."/>
            <person name="Lage O.M."/>
            <person name="Pohl T."/>
            <person name="Merkel B.J."/>
            <person name="Hornburger P."/>
            <person name="Mueller R.-W."/>
            <person name="Bruemmer F."/>
            <person name="Labrenz M."/>
            <person name="Spormann A.M."/>
            <person name="Op Den Camp H."/>
            <person name="Overmann J."/>
            <person name="Amann R."/>
            <person name="Jetten M.S.M."/>
            <person name="Mascher T."/>
            <person name="Medema M.H."/>
            <person name="Devos D.P."/>
            <person name="Kaster A.-K."/>
            <person name="Ovreas L."/>
            <person name="Rohde M."/>
            <person name="Galperin M.Y."/>
            <person name="Jogler C."/>
        </authorList>
    </citation>
    <scope>NUCLEOTIDE SEQUENCE [LARGE SCALE GENOMIC DNA]</scope>
    <source>
        <strain evidence="2 3">Pla52n</strain>
    </source>
</reference>
<sequence>MTTPLKSAQRTAYLNKGLGKAAPKGETFGMNDEPILRTNQRVYDAMAARRDPLCRPATDEEFAQPLRAIDQAGWLGESIVGQRVLCLAAGGGRQSSLYAAAGAEVTVVDLSGAMLDLDRQVAAARGFSLRILQTSMTDLSGLNDGEFDIVIQPVSTCYVPSVGPVFAEVARVLRQGGLYISQHKQPVSLQAGMETLHGGHYPLRHRYYRDTPVPPPDTSSAAAKRLREQGAVEFLHRWEELIGGMCRCGFVIEDLIEPLHAKPDMPPGSFADRATFAPPYVRIKARRQCRGTNDSSPHTARKLIL</sequence>
<dbReference type="InterPro" id="IPR013216">
    <property type="entry name" value="Methyltransf_11"/>
</dbReference>
<evidence type="ECO:0000259" key="1">
    <source>
        <dbReference type="Pfam" id="PF08241"/>
    </source>
</evidence>
<keyword evidence="3" id="KW-1185">Reference proteome</keyword>
<feature type="domain" description="Methyltransferase type 11" evidence="1">
    <location>
        <begin position="85"/>
        <end position="180"/>
    </location>
</feature>
<dbReference type="AlphaFoldDB" id="A0A5C6B9U9"/>
<dbReference type="SUPFAM" id="SSF53335">
    <property type="entry name" value="S-adenosyl-L-methionine-dependent methyltransferases"/>
    <property type="match status" value="1"/>
</dbReference>
<dbReference type="InterPro" id="IPR029063">
    <property type="entry name" value="SAM-dependent_MTases_sf"/>
</dbReference>
<evidence type="ECO:0000313" key="2">
    <source>
        <dbReference type="EMBL" id="TWU08211.1"/>
    </source>
</evidence>
<dbReference type="PANTHER" id="PTHR42912:SF45">
    <property type="entry name" value="23S RRNA (GUANINE(745)-N(1))-METHYLTRANSFERASE"/>
    <property type="match status" value="1"/>
</dbReference>
<dbReference type="EMBL" id="SJPN01000001">
    <property type="protein sequence ID" value="TWU08211.1"/>
    <property type="molecule type" value="Genomic_DNA"/>
</dbReference>
<dbReference type="Gene3D" id="3.40.50.150">
    <property type="entry name" value="Vaccinia Virus protein VP39"/>
    <property type="match status" value="1"/>
</dbReference>
<dbReference type="PANTHER" id="PTHR42912">
    <property type="entry name" value="METHYLTRANSFERASE"/>
    <property type="match status" value="1"/>
</dbReference>
<proteinExistence type="predicted"/>
<dbReference type="Pfam" id="PF08241">
    <property type="entry name" value="Methyltransf_11"/>
    <property type="match status" value="1"/>
</dbReference>
<comment type="caution">
    <text evidence="2">The sequence shown here is derived from an EMBL/GenBank/DDBJ whole genome shotgun (WGS) entry which is preliminary data.</text>
</comment>
<name>A0A5C6B9U9_9BACT</name>
<dbReference type="CDD" id="cd02440">
    <property type="entry name" value="AdoMet_MTases"/>
    <property type="match status" value="1"/>
</dbReference>
<dbReference type="InterPro" id="IPR050508">
    <property type="entry name" value="Methyltransf_Superfamily"/>
</dbReference>